<dbReference type="AlphaFoldDB" id="A0A9N9RBK0"/>
<name>A0A9N9RBK0_9NEOP</name>
<evidence type="ECO:0000313" key="1">
    <source>
        <dbReference type="EMBL" id="CAG9794367.1"/>
    </source>
</evidence>
<organism evidence="1 2">
    <name type="scientific">Diatraea saccharalis</name>
    <name type="common">sugarcane borer</name>
    <dbReference type="NCBI Taxonomy" id="40085"/>
    <lineage>
        <taxon>Eukaryota</taxon>
        <taxon>Metazoa</taxon>
        <taxon>Ecdysozoa</taxon>
        <taxon>Arthropoda</taxon>
        <taxon>Hexapoda</taxon>
        <taxon>Insecta</taxon>
        <taxon>Pterygota</taxon>
        <taxon>Neoptera</taxon>
        <taxon>Endopterygota</taxon>
        <taxon>Lepidoptera</taxon>
        <taxon>Glossata</taxon>
        <taxon>Ditrysia</taxon>
        <taxon>Pyraloidea</taxon>
        <taxon>Crambidae</taxon>
        <taxon>Crambinae</taxon>
        <taxon>Diatraea</taxon>
    </lineage>
</organism>
<accession>A0A9N9RBK0</accession>
<keyword evidence="2" id="KW-1185">Reference proteome</keyword>
<dbReference type="EMBL" id="OU893337">
    <property type="protein sequence ID" value="CAG9794367.1"/>
    <property type="molecule type" value="Genomic_DNA"/>
</dbReference>
<gene>
    <name evidence="1" type="ORF">DIATSA_LOCUS11748</name>
</gene>
<sequence length="102" mass="11450">MKPNTLINTHDHECLLSPSILENESDKILISVCLTTMENNNTKALRDAASKWSLAGDKQLLDILQNIHQSLMTKCQEVNQRLDEMVTALDDASVDLQNTNNK</sequence>
<evidence type="ECO:0000313" key="2">
    <source>
        <dbReference type="Proteomes" id="UP001153714"/>
    </source>
</evidence>
<dbReference type="OrthoDB" id="751084at2759"/>
<dbReference type="Proteomes" id="UP001153714">
    <property type="component" value="Chromosome 6"/>
</dbReference>
<reference evidence="1" key="2">
    <citation type="submission" date="2022-10" db="EMBL/GenBank/DDBJ databases">
        <authorList>
            <consortium name="ENA_rothamsted_submissions"/>
            <consortium name="culmorum"/>
            <person name="King R."/>
        </authorList>
    </citation>
    <scope>NUCLEOTIDE SEQUENCE</scope>
</reference>
<reference evidence="1" key="1">
    <citation type="submission" date="2021-12" db="EMBL/GenBank/DDBJ databases">
        <authorList>
            <person name="King R."/>
        </authorList>
    </citation>
    <scope>NUCLEOTIDE SEQUENCE</scope>
</reference>
<protein>
    <submittedName>
        <fullName evidence="1">Uncharacterized protein</fullName>
    </submittedName>
</protein>
<proteinExistence type="predicted"/>